<reference evidence="3 4" key="1">
    <citation type="submission" date="2018-11" db="EMBL/GenBank/DDBJ databases">
        <authorList>
            <person name="Li F."/>
        </authorList>
    </citation>
    <scope>NUCLEOTIDE SEQUENCE [LARGE SCALE GENOMIC DNA]</scope>
    <source>
        <strain evidence="3 4">KIS18-7</strain>
    </source>
</reference>
<feature type="domain" description="Histidine kinase/HSP90-like ATPase" evidence="2">
    <location>
        <begin position="22"/>
        <end position="131"/>
    </location>
</feature>
<keyword evidence="4" id="KW-1185">Reference proteome</keyword>
<dbReference type="Proteomes" id="UP000277094">
    <property type="component" value="Unassembled WGS sequence"/>
</dbReference>
<dbReference type="RefSeq" id="WP_123232625.1">
    <property type="nucleotide sequence ID" value="NZ_RJSG01000001.1"/>
</dbReference>
<sequence length="138" mass="14915">MSSFLAAPLQGPVALNLPFTGQSAGTVRRALTSWLQHQQASEASLNDARLVATELVSNAVRHAAPLANDSMLVRWHREHDDLVLSVCDGGGSSDPVLVVANAQAERGRGLAIVDALSQRWWVQRSHGVHTVHVRLPLF</sequence>
<evidence type="ECO:0000259" key="2">
    <source>
        <dbReference type="Pfam" id="PF13581"/>
    </source>
</evidence>
<name>A0A3N0E0Q2_9ACTN</name>
<dbReference type="InterPro" id="IPR050267">
    <property type="entry name" value="Anti-sigma-factor_SerPK"/>
</dbReference>
<gene>
    <name evidence="3" type="ORF">EFL95_03565</name>
</gene>
<evidence type="ECO:0000256" key="1">
    <source>
        <dbReference type="ARBA" id="ARBA00022527"/>
    </source>
</evidence>
<keyword evidence="1" id="KW-0418">Kinase</keyword>
<protein>
    <submittedName>
        <fullName evidence="3">ATP-binding protein</fullName>
    </submittedName>
</protein>
<dbReference type="SUPFAM" id="SSF55874">
    <property type="entry name" value="ATPase domain of HSP90 chaperone/DNA topoisomerase II/histidine kinase"/>
    <property type="match status" value="1"/>
</dbReference>
<dbReference type="GO" id="GO:0005524">
    <property type="term" value="F:ATP binding"/>
    <property type="evidence" value="ECO:0007669"/>
    <property type="project" value="UniProtKB-KW"/>
</dbReference>
<dbReference type="PANTHER" id="PTHR35526">
    <property type="entry name" value="ANTI-SIGMA-F FACTOR RSBW-RELATED"/>
    <property type="match status" value="1"/>
</dbReference>
<evidence type="ECO:0000313" key="4">
    <source>
        <dbReference type="Proteomes" id="UP000277094"/>
    </source>
</evidence>
<proteinExistence type="predicted"/>
<dbReference type="AlphaFoldDB" id="A0A3N0E0Q2"/>
<keyword evidence="1" id="KW-0723">Serine/threonine-protein kinase</keyword>
<evidence type="ECO:0000313" key="3">
    <source>
        <dbReference type="EMBL" id="RNL81421.1"/>
    </source>
</evidence>
<keyword evidence="3" id="KW-0547">Nucleotide-binding</keyword>
<comment type="caution">
    <text evidence="3">The sequence shown here is derived from an EMBL/GenBank/DDBJ whole genome shotgun (WGS) entry which is preliminary data.</text>
</comment>
<dbReference type="PANTHER" id="PTHR35526:SF3">
    <property type="entry name" value="ANTI-SIGMA-F FACTOR RSBW"/>
    <property type="match status" value="1"/>
</dbReference>
<organism evidence="3 4">
    <name type="scientific">Nocardioides marmorisolisilvae</name>
    <dbReference type="NCBI Taxonomy" id="1542737"/>
    <lineage>
        <taxon>Bacteria</taxon>
        <taxon>Bacillati</taxon>
        <taxon>Actinomycetota</taxon>
        <taxon>Actinomycetes</taxon>
        <taxon>Propionibacteriales</taxon>
        <taxon>Nocardioidaceae</taxon>
        <taxon>Nocardioides</taxon>
    </lineage>
</organism>
<dbReference type="GO" id="GO:0004674">
    <property type="term" value="F:protein serine/threonine kinase activity"/>
    <property type="evidence" value="ECO:0007669"/>
    <property type="project" value="UniProtKB-KW"/>
</dbReference>
<keyword evidence="3" id="KW-0067">ATP-binding</keyword>
<dbReference type="EMBL" id="RJSG01000001">
    <property type="protein sequence ID" value="RNL81421.1"/>
    <property type="molecule type" value="Genomic_DNA"/>
</dbReference>
<accession>A0A3N0E0Q2</accession>
<dbReference type="Gene3D" id="3.30.565.10">
    <property type="entry name" value="Histidine kinase-like ATPase, C-terminal domain"/>
    <property type="match status" value="1"/>
</dbReference>
<dbReference type="Pfam" id="PF13581">
    <property type="entry name" value="HATPase_c_2"/>
    <property type="match status" value="1"/>
</dbReference>
<dbReference type="OrthoDB" id="4088450at2"/>
<keyword evidence="1" id="KW-0808">Transferase</keyword>
<dbReference type="InterPro" id="IPR003594">
    <property type="entry name" value="HATPase_dom"/>
</dbReference>
<dbReference type="CDD" id="cd16936">
    <property type="entry name" value="HATPase_RsbW-like"/>
    <property type="match status" value="1"/>
</dbReference>
<dbReference type="InterPro" id="IPR036890">
    <property type="entry name" value="HATPase_C_sf"/>
</dbReference>